<proteinExistence type="predicted"/>
<name>A0A5B9MB68_9BACT</name>
<organism evidence="1 2">
    <name type="scientific">Stieleria maiorica</name>
    <dbReference type="NCBI Taxonomy" id="2795974"/>
    <lineage>
        <taxon>Bacteria</taxon>
        <taxon>Pseudomonadati</taxon>
        <taxon>Planctomycetota</taxon>
        <taxon>Planctomycetia</taxon>
        <taxon>Pirellulales</taxon>
        <taxon>Pirellulaceae</taxon>
        <taxon>Stieleria</taxon>
    </lineage>
</organism>
<evidence type="ECO:0000313" key="1">
    <source>
        <dbReference type="EMBL" id="QEF97330.1"/>
    </source>
</evidence>
<protein>
    <submittedName>
        <fullName evidence="1">Uncharacterized protein</fullName>
    </submittedName>
</protein>
<accession>A0A5B9MB68</accession>
<evidence type="ECO:0000313" key="2">
    <source>
        <dbReference type="Proteomes" id="UP000321353"/>
    </source>
</evidence>
<dbReference type="KEGG" id="smam:Mal15_13700"/>
<dbReference type="EMBL" id="CP036264">
    <property type="protein sequence ID" value="QEF97330.1"/>
    <property type="molecule type" value="Genomic_DNA"/>
</dbReference>
<gene>
    <name evidence="1" type="ORF">Mal15_13700</name>
</gene>
<dbReference type="Proteomes" id="UP000321353">
    <property type="component" value="Chromosome"/>
</dbReference>
<reference evidence="1 2" key="1">
    <citation type="submission" date="2019-02" db="EMBL/GenBank/DDBJ databases">
        <title>Planctomycetal bacteria perform biofilm scaping via a novel small molecule.</title>
        <authorList>
            <person name="Jeske O."/>
            <person name="Boedeker C."/>
            <person name="Wiegand S."/>
            <person name="Breitling P."/>
            <person name="Kallscheuer N."/>
            <person name="Jogler M."/>
            <person name="Rohde M."/>
            <person name="Petersen J."/>
            <person name="Medema M.H."/>
            <person name="Surup F."/>
            <person name="Jogler C."/>
        </authorList>
    </citation>
    <scope>NUCLEOTIDE SEQUENCE [LARGE SCALE GENOMIC DNA]</scope>
    <source>
        <strain evidence="1 2">Mal15</strain>
    </source>
</reference>
<keyword evidence="2" id="KW-1185">Reference proteome</keyword>
<sequence length="71" mass="8117">MQLRLPLGWAVAVLSEVGAGQRFDYLRSPSSENTATFVLAEFGEHGDFRARRVRRTRRRSECIGNPQVKLR</sequence>
<dbReference type="AlphaFoldDB" id="A0A5B9MB68"/>